<dbReference type="Proteomes" id="UP000249890">
    <property type="component" value="Chromosome"/>
</dbReference>
<gene>
    <name evidence="1" type="ORF">B9T62_19100</name>
</gene>
<evidence type="ECO:0000313" key="1">
    <source>
        <dbReference type="EMBL" id="ASA22715.1"/>
    </source>
</evidence>
<dbReference type="RefSeq" id="WP_087916713.1">
    <property type="nucleotide sequence ID" value="NZ_CP021780.1"/>
</dbReference>
<keyword evidence="2" id="KW-1185">Reference proteome</keyword>
<accession>A0A2Z2KFF7</accession>
<dbReference type="EMBL" id="CP021780">
    <property type="protein sequence ID" value="ASA22715.1"/>
    <property type="molecule type" value="Genomic_DNA"/>
</dbReference>
<organism evidence="1 2">
    <name type="scientific">Paenibacillus donghaensis</name>
    <dbReference type="NCBI Taxonomy" id="414771"/>
    <lineage>
        <taxon>Bacteria</taxon>
        <taxon>Bacillati</taxon>
        <taxon>Bacillota</taxon>
        <taxon>Bacilli</taxon>
        <taxon>Bacillales</taxon>
        <taxon>Paenibacillaceae</taxon>
        <taxon>Paenibacillus</taxon>
    </lineage>
</organism>
<name>A0A2Z2KFF7_9BACL</name>
<dbReference type="OrthoDB" id="2632921at2"/>
<proteinExistence type="predicted"/>
<evidence type="ECO:0000313" key="2">
    <source>
        <dbReference type="Proteomes" id="UP000249890"/>
    </source>
</evidence>
<dbReference type="AlphaFoldDB" id="A0A2Z2KFF7"/>
<sequence>MSATKECPVLNIKKIGIEDHAVKRVIQRYHRENKQDALNFCKSLLGNAKYIGETTCDKGNKAQMFVAPNKIQIYLSIDFSTIRTIMDSKEKSFIVYDKNDVVSDSDSHIFSKVKDIPLQDKLIKLYQTEFKKHDRLEKRMSKEFLDFKFMKQLEIAELNLLAHKTKSKQLRDESIDKVKHLEADISSNFNELKRVQDSKRQISKALASLLTV</sequence>
<protein>
    <submittedName>
        <fullName evidence="1">Uncharacterized protein</fullName>
    </submittedName>
</protein>
<dbReference type="KEGG" id="pdh:B9T62_19100"/>
<reference evidence="1 2" key="1">
    <citation type="submission" date="2017-06" db="EMBL/GenBank/DDBJ databases">
        <title>Complete genome sequence of Paenibacillus donghaensis KCTC 13049T isolated from East Sea sediment, South Korea.</title>
        <authorList>
            <person name="Jung B.K."/>
            <person name="Hong S.-J."/>
            <person name="Shin J.-H."/>
        </authorList>
    </citation>
    <scope>NUCLEOTIDE SEQUENCE [LARGE SCALE GENOMIC DNA]</scope>
    <source>
        <strain evidence="1 2">KCTC 13049</strain>
    </source>
</reference>